<accession>A0ABP8IQP3</accession>
<reference evidence="2" key="1">
    <citation type="journal article" date="2019" name="Int. J. Syst. Evol. Microbiol.">
        <title>The Global Catalogue of Microorganisms (GCM) 10K type strain sequencing project: providing services to taxonomists for standard genome sequencing and annotation.</title>
        <authorList>
            <consortium name="The Broad Institute Genomics Platform"/>
            <consortium name="The Broad Institute Genome Sequencing Center for Infectious Disease"/>
            <person name="Wu L."/>
            <person name="Ma J."/>
        </authorList>
    </citation>
    <scope>NUCLEOTIDE SEQUENCE [LARGE SCALE GENOMIC DNA]</scope>
    <source>
        <strain evidence="2">JCM 17923</strain>
    </source>
</reference>
<organism evidence="1 2">
    <name type="scientific">Hymenobacter saemangeumensis</name>
    <dbReference type="NCBI Taxonomy" id="1084522"/>
    <lineage>
        <taxon>Bacteria</taxon>
        <taxon>Pseudomonadati</taxon>
        <taxon>Bacteroidota</taxon>
        <taxon>Cytophagia</taxon>
        <taxon>Cytophagales</taxon>
        <taxon>Hymenobacteraceae</taxon>
        <taxon>Hymenobacter</taxon>
    </lineage>
</organism>
<dbReference type="Pfam" id="PF13289">
    <property type="entry name" value="SIR2_2"/>
    <property type="match status" value="1"/>
</dbReference>
<evidence type="ECO:0000313" key="1">
    <source>
        <dbReference type="EMBL" id="GAA4365993.1"/>
    </source>
</evidence>
<dbReference type="EMBL" id="BAABGZ010000075">
    <property type="protein sequence ID" value="GAA4365993.1"/>
    <property type="molecule type" value="Genomic_DNA"/>
</dbReference>
<comment type="caution">
    <text evidence="1">The sequence shown here is derived from an EMBL/GenBank/DDBJ whole genome shotgun (WGS) entry which is preliminary data.</text>
</comment>
<gene>
    <name evidence="1" type="ORF">GCM10023185_36800</name>
</gene>
<dbReference type="Proteomes" id="UP001501153">
    <property type="component" value="Unassembled WGS sequence"/>
</dbReference>
<evidence type="ECO:0000313" key="2">
    <source>
        <dbReference type="Proteomes" id="UP001501153"/>
    </source>
</evidence>
<evidence type="ECO:0008006" key="3">
    <source>
        <dbReference type="Google" id="ProtNLM"/>
    </source>
</evidence>
<name>A0ABP8IQP3_9BACT</name>
<protein>
    <recommendedName>
        <fullName evidence="3">SIR2-like domain-containing protein</fullName>
    </recommendedName>
</protein>
<dbReference type="SUPFAM" id="SSF52467">
    <property type="entry name" value="DHS-like NAD/FAD-binding domain"/>
    <property type="match status" value="1"/>
</dbReference>
<dbReference type="RefSeq" id="WP_345237586.1">
    <property type="nucleotide sequence ID" value="NZ_BAABGZ010000075.1"/>
</dbReference>
<sequence>MDQSLALSFTLYNTKGATALLLGSGLSSAAGILTGWGITLDLVRKVAAVEGEDAGPSPEEWYRKRFGGEPDYAKLLELLAPTPTERQRLLLPYFTASDEERQENKKQPTKAHHAIAQLVAQGFIRVILTTNFDPLLELALEAVGVIPAVVSDPGAIAGMMPLQHGAVTIIKLHGHYSDTRLRNTPEELAVYEPALANLLDRVLDEYGLIICGWSGVWDAALRDALFRCPSRRFSTFWASMGPLAEAAQKLANHRKATVIPIKGADEFFQGIAEKVASLEEMSRPHPASAAVAVAALKRYLPHEEQRIRLHDLVMQEVELLRAHIAQTVPAMNTHVGDQGQVYLQAVTRLEALSETMVALMATGLFWGTSQQLPLWLRAIERLGSTSVADVNGGYMMWYDLLQYPAMLALYAGGLGALAADNEEALIDLLLTPRLRDKARQEIKTPVAAFDTLFDEYAVRFLNLPHKKLTPVSDRVHEVLRPALRELVPEDADYNTLFDRLEYLISFTGYGSPGKQKGYVRYGRFYWRGARMNDNPAVQQVDNAIAKEGAAWLLLRKGVFEGSTAELAKAVEAHKAAIKEGRFARA</sequence>
<proteinExistence type="predicted"/>
<keyword evidence="2" id="KW-1185">Reference proteome</keyword>
<dbReference type="Gene3D" id="3.40.50.1220">
    <property type="entry name" value="TPP-binding domain"/>
    <property type="match status" value="1"/>
</dbReference>
<dbReference type="InterPro" id="IPR029035">
    <property type="entry name" value="DHS-like_NAD/FAD-binding_dom"/>
</dbReference>